<dbReference type="GO" id="GO:0043138">
    <property type="term" value="F:3'-5' DNA helicase activity"/>
    <property type="evidence" value="ECO:0007669"/>
    <property type="project" value="TreeGrafter"/>
</dbReference>
<evidence type="ECO:0000313" key="2">
    <source>
        <dbReference type="EMBL" id="KAJ6735562.1"/>
    </source>
</evidence>
<accession>A0A9Q0UT71</accession>
<sequence length="212" mass="24180">LWQQAGRSGRRERPSLAVYVAFQGPLDQYSMKFPKTLFRCPIECCHIDAQNQQVMKQHLVCAALQHPLSLLPAEKYFCSSLSNGLMTLKNIGDLSFDPSLDSSSTIWSYIIGHEKMPSRGISIRAMESIRHGVIEMQWNEVLEETEKSKAFFQIYEGAVCIHQGKDYMVKELDISEKIALCYEANLYYYTKTRDYTDIELAKSACFCYAAAS</sequence>
<keyword evidence="3" id="KW-1185">Reference proteome</keyword>
<protein>
    <recommendedName>
        <fullName evidence="1">ATP-dependent helicase HRQ1 winged helix domain-containing protein</fullName>
    </recommendedName>
</protein>
<reference evidence="2" key="2">
    <citation type="journal article" date="2023" name="Int. J. Mol. Sci.">
        <title>De Novo Assembly and Annotation of 11 Diverse Shrub Willow (Salix) Genomes Reveals Novel Gene Organization in Sex-Linked Regions.</title>
        <authorList>
            <person name="Hyden B."/>
            <person name="Feng K."/>
            <person name="Yates T.B."/>
            <person name="Jawdy S."/>
            <person name="Cereghino C."/>
            <person name="Smart L.B."/>
            <person name="Muchero W."/>
        </authorList>
    </citation>
    <scope>NUCLEOTIDE SEQUENCE [LARGE SCALE GENOMIC DNA]</scope>
    <source>
        <tissue evidence="2">Shoot tip</tissue>
    </source>
</reference>
<dbReference type="GO" id="GO:0006289">
    <property type="term" value="P:nucleotide-excision repair"/>
    <property type="evidence" value="ECO:0007669"/>
    <property type="project" value="TreeGrafter"/>
</dbReference>
<feature type="domain" description="ATP-dependent helicase HRQ1 winged helix" evidence="1">
    <location>
        <begin position="47"/>
        <end position="125"/>
    </location>
</feature>
<organism evidence="2 3">
    <name type="scientific">Salix viminalis</name>
    <name type="common">Common osier</name>
    <name type="synonym">Basket willow</name>
    <dbReference type="NCBI Taxonomy" id="40686"/>
    <lineage>
        <taxon>Eukaryota</taxon>
        <taxon>Viridiplantae</taxon>
        <taxon>Streptophyta</taxon>
        <taxon>Embryophyta</taxon>
        <taxon>Tracheophyta</taxon>
        <taxon>Spermatophyta</taxon>
        <taxon>Magnoliopsida</taxon>
        <taxon>eudicotyledons</taxon>
        <taxon>Gunneridae</taxon>
        <taxon>Pentapetalae</taxon>
        <taxon>rosids</taxon>
        <taxon>fabids</taxon>
        <taxon>Malpighiales</taxon>
        <taxon>Salicaceae</taxon>
        <taxon>Saliceae</taxon>
        <taxon>Salix</taxon>
    </lineage>
</organism>
<feature type="non-terminal residue" evidence="2">
    <location>
        <position position="212"/>
    </location>
</feature>
<name>A0A9Q0UT71_SALVM</name>
<dbReference type="GO" id="GO:0036297">
    <property type="term" value="P:interstrand cross-link repair"/>
    <property type="evidence" value="ECO:0007669"/>
    <property type="project" value="TreeGrafter"/>
</dbReference>
<dbReference type="EMBL" id="JAPFFL010000003">
    <property type="protein sequence ID" value="KAJ6735562.1"/>
    <property type="molecule type" value="Genomic_DNA"/>
</dbReference>
<evidence type="ECO:0000259" key="1">
    <source>
        <dbReference type="Pfam" id="PF22982"/>
    </source>
</evidence>
<comment type="caution">
    <text evidence="2">The sequence shown here is derived from an EMBL/GenBank/DDBJ whole genome shotgun (WGS) entry which is preliminary data.</text>
</comment>
<dbReference type="PANTHER" id="PTHR47957:SF3">
    <property type="entry name" value="ATP-DEPENDENT HELICASE HRQ1"/>
    <property type="match status" value="1"/>
</dbReference>
<dbReference type="PANTHER" id="PTHR47957">
    <property type="entry name" value="ATP-DEPENDENT HELICASE HRQ1"/>
    <property type="match status" value="1"/>
</dbReference>
<dbReference type="Pfam" id="PF22982">
    <property type="entry name" value="WHD_HRQ1"/>
    <property type="match status" value="1"/>
</dbReference>
<dbReference type="AlphaFoldDB" id="A0A9Q0UT71"/>
<proteinExistence type="predicted"/>
<gene>
    <name evidence="2" type="ORF">OIU85_017851</name>
</gene>
<evidence type="ECO:0000313" key="3">
    <source>
        <dbReference type="Proteomes" id="UP001151529"/>
    </source>
</evidence>
<reference evidence="2" key="1">
    <citation type="submission" date="2022-11" db="EMBL/GenBank/DDBJ databases">
        <authorList>
            <person name="Hyden B.L."/>
            <person name="Feng K."/>
            <person name="Yates T."/>
            <person name="Jawdy S."/>
            <person name="Smart L.B."/>
            <person name="Muchero W."/>
        </authorList>
    </citation>
    <scope>NUCLEOTIDE SEQUENCE</scope>
    <source>
        <tissue evidence="2">Shoot tip</tissue>
    </source>
</reference>
<dbReference type="OrthoDB" id="835439at2759"/>
<dbReference type="InterPro" id="IPR055227">
    <property type="entry name" value="HRQ1_WHD"/>
</dbReference>
<dbReference type="GO" id="GO:0005634">
    <property type="term" value="C:nucleus"/>
    <property type="evidence" value="ECO:0007669"/>
    <property type="project" value="TreeGrafter"/>
</dbReference>
<dbReference type="Proteomes" id="UP001151529">
    <property type="component" value="Chromosome 5"/>
</dbReference>